<dbReference type="PANTHER" id="PTHR43081:SF11">
    <property type="entry name" value="BLR2264 PROTEIN"/>
    <property type="match status" value="1"/>
</dbReference>
<dbReference type="SUPFAM" id="SSF55073">
    <property type="entry name" value="Nucleotide cyclase"/>
    <property type="match status" value="1"/>
</dbReference>
<gene>
    <name evidence="2" type="ORF">HBA54_03055</name>
</gene>
<dbReference type="InterPro" id="IPR050697">
    <property type="entry name" value="Adenylyl/Guanylyl_Cyclase_3/4"/>
</dbReference>
<sequence>MTITDATQDVTAAPELRRQARSRAQPVIDWLTDMGLRRSRITTLHDGFLRQLTNIGIPVDRSTLHLPQLHPQLRAVTVLWEAEAGGAMEIPRAHGIEQTDFFLASPVHLVHQGGPLIRRRLERADCPLDFPIVKDLKEGGYSDYTARPMPFSNKQINTVTLASKQDGGFSDLDIATVDACLPAFSTVLELRNVYRTARNLLQTYIGPRSSDRVLSGTVQRGEVERINAVLWTCDLRDFTSLSDTLPMEEVILLLDDYFEIMAQPIAANGGEILKFIGDAILAIFPIEEQQEGDACRACEAAMQAAQSALNAAMAVQPQRRAESKPEFRCGVALHVGDVMYGNVGAVDRLDFTVIGPAVNLVCRIEDLNRGLEMPLVYSADFARLWAGESRSLGFHDLKGVREAKEVFTLDTSRLAGTGR</sequence>
<dbReference type="InterPro" id="IPR001054">
    <property type="entry name" value="A/G_cyclase"/>
</dbReference>
<keyword evidence="3" id="KW-1185">Reference proteome</keyword>
<reference evidence="2" key="1">
    <citation type="submission" date="2020-03" db="EMBL/GenBank/DDBJ databases">
        <title>Genome of Pelagibius litoralis DSM 21314T.</title>
        <authorList>
            <person name="Wang G."/>
        </authorList>
    </citation>
    <scope>NUCLEOTIDE SEQUENCE</scope>
    <source>
        <strain evidence="2">DSM 21314</strain>
    </source>
</reference>
<dbReference type="SMART" id="SM00044">
    <property type="entry name" value="CYCc"/>
    <property type="match status" value="1"/>
</dbReference>
<dbReference type="PROSITE" id="PS50125">
    <property type="entry name" value="GUANYLATE_CYCLASE_2"/>
    <property type="match status" value="1"/>
</dbReference>
<dbReference type="GO" id="GO:0004016">
    <property type="term" value="F:adenylate cyclase activity"/>
    <property type="evidence" value="ECO:0007669"/>
    <property type="project" value="UniProtKB-ARBA"/>
</dbReference>
<feature type="domain" description="Guanylate cyclase" evidence="1">
    <location>
        <begin position="229"/>
        <end position="365"/>
    </location>
</feature>
<evidence type="ECO:0000313" key="2">
    <source>
        <dbReference type="EMBL" id="NIA67561.1"/>
    </source>
</evidence>
<evidence type="ECO:0000313" key="3">
    <source>
        <dbReference type="Proteomes" id="UP000761264"/>
    </source>
</evidence>
<dbReference type="PANTHER" id="PTHR43081">
    <property type="entry name" value="ADENYLATE CYCLASE, TERMINAL-DIFFERENTIATION SPECIFIC-RELATED"/>
    <property type="match status" value="1"/>
</dbReference>
<dbReference type="GO" id="GO:0035556">
    <property type="term" value="P:intracellular signal transduction"/>
    <property type="evidence" value="ECO:0007669"/>
    <property type="project" value="InterPro"/>
</dbReference>
<dbReference type="EMBL" id="JAAQPH010000002">
    <property type="protein sequence ID" value="NIA67561.1"/>
    <property type="molecule type" value="Genomic_DNA"/>
</dbReference>
<evidence type="ECO:0000259" key="1">
    <source>
        <dbReference type="PROSITE" id="PS50125"/>
    </source>
</evidence>
<dbReference type="RefSeq" id="WP_167221243.1">
    <property type="nucleotide sequence ID" value="NZ_JAAQPH010000002.1"/>
</dbReference>
<dbReference type="Proteomes" id="UP000761264">
    <property type="component" value="Unassembled WGS sequence"/>
</dbReference>
<dbReference type="Gene3D" id="3.30.70.1230">
    <property type="entry name" value="Nucleotide cyclase"/>
    <property type="match status" value="1"/>
</dbReference>
<organism evidence="2 3">
    <name type="scientific">Pelagibius litoralis</name>
    <dbReference type="NCBI Taxonomy" id="374515"/>
    <lineage>
        <taxon>Bacteria</taxon>
        <taxon>Pseudomonadati</taxon>
        <taxon>Pseudomonadota</taxon>
        <taxon>Alphaproteobacteria</taxon>
        <taxon>Rhodospirillales</taxon>
        <taxon>Rhodovibrionaceae</taxon>
        <taxon>Pelagibius</taxon>
    </lineage>
</organism>
<dbReference type="AlphaFoldDB" id="A0A967C1P1"/>
<comment type="caution">
    <text evidence="2">The sequence shown here is derived from an EMBL/GenBank/DDBJ whole genome shotgun (WGS) entry which is preliminary data.</text>
</comment>
<dbReference type="CDD" id="cd07302">
    <property type="entry name" value="CHD"/>
    <property type="match status" value="1"/>
</dbReference>
<proteinExistence type="predicted"/>
<dbReference type="InterPro" id="IPR029787">
    <property type="entry name" value="Nucleotide_cyclase"/>
</dbReference>
<protein>
    <submittedName>
        <fullName evidence="2">Adenylate/guanylate cyclase domain-containing protein</fullName>
    </submittedName>
</protein>
<accession>A0A967C1P1</accession>
<name>A0A967C1P1_9PROT</name>
<dbReference type="Pfam" id="PF00211">
    <property type="entry name" value="Guanylate_cyc"/>
    <property type="match status" value="1"/>
</dbReference>
<dbReference type="GO" id="GO:0006171">
    <property type="term" value="P:cAMP biosynthetic process"/>
    <property type="evidence" value="ECO:0007669"/>
    <property type="project" value="TreeGrafter"/>
</dbReference>